<proteinExistence type="predicted"/>
<keyword evidence="3" id="KW-1185">Reference proteome</keyword>
<reference evidence="2" key="1">
    <citation type="submission" date="2020-08" db="EMBL/GenBank/DDBJ databases">
        <title>Genome sequencing and assembly of the red palm weevil Rhynchophorus ferrugineus.</title>
        <authorList>
            <person name="Dias G.B."/>
            <person name="Bergman C.M."/>
            <person name="Manee M."/>
        </authorList>
    </citation>
    <scope>NUCLEOTIDE SEQUENCE</scope>
    <source>
        <strain evidence="2">AA-2017</strain>
        <tissue evidence="2">Whole larva</tissue>
    </source>
</reference>
<dbReference type="EMBL" id="JAACXV010007286">
    <property type="protein sequence ID" value="KAF7276349.1"/>
    <property type="molecule type" value="Genomic_DNA"/>
</dbReference>
<protein>
    <submittedName>
        <fullName evidence="2">Uncharacterized protein</fullName>
    </submittedName>
</protein>
<accession>A0A834IAS0</accession>
<evidence type="ECO:0000313" key="2">
    <source>
        <dbReference type="EMBL" id="KAF7276349.1"/>
    </source>
</evidence>
<dbReference type="Proteomes" id="UP000625711">
    <property type="component" value="Unassembled WGS sequence"/>
</dbReference>
<evidence type="ECO:0000313" key="3">
    <source>
        <dbReference type="Proteomes" id="UP000625711"/>
    </source>
</evidence>
<comment type="caution">
    <text evidence="2">The sequence shown here is derived from an EMBL/GenBank/DDBJ whole genome shotgun (WGS) entry which is preliminary data.</text>
</comment>
<feature type="region of interest" description="Disordered" evidence="1">
    <location>
        <begin position="17"/>
        <end position="41"/>
    </location>
</feature>
<organism evidence="2 3">
    <name type="scientific">Rhynchophorus ferrugineus</name>
    <name type="common">Red palm weevil</name>
    <name type="synonym">Curculio ferrugineus</name>
    <dbReference type="NCBI Taxonomy" id="354439"/>
    <lineage>
        <taxon>Eukaryota</taxon>
        <taxon>Metazoa</taxon>
        <taxon>Ecdysozoa</taxon>
        <taxon>Arthropoda</taxon>
        <taxon>Hexapoda</taxon>
        <taxon>Insecta</taxon>
        <taxon>Pterygota</taxon>
        <taxon>Neoptera</taxon>
        <taxon>Endopterygota</taxon>
        <taxon>Coleoptera</taxon>
        <taxon>Polyphaga</taxon>
        <taxon>Cucujiformia</taxon>
        <taxon>Curculionidae</taxon>
        <taxon>Dryophthorinae</taxon>
        <taxon>Rhynchophorus</taxon>
    </lineage>
</organism>
<name>A0A834IAS0_RHYFE</name>
<gene>
    <name evidence="2" type="ORF">GWI33_010448</name>
</gene>
<evidence type="ECO:0000256" key="1">
    <source>
        <dbReference type="SAM" id="MobiDB-lite"/>
    </source>
</evidence>
<sequence>MTSLSRLGHHGNFFTWKLSPKLTDSTSPENADRQTKSSSRLACPPISISSLGRHAIDPLHPSALLFHAGRRVLILPGSSGYFISINGPRDRVLETTFVRI</sequence>
<dbReference type="AlphaFoldDB" id="A0A834IAS0"/>